<dbReference type="SUPFAM" id="SSF52980">
    <property type="entry name" value="Restriction endonuclease-like"/>
    <property type="match status" value="1"/>
</dbReference>
<dbReference type="Pfam" id="PF04471">
    <property type="entry name" value="Mrr_cat"/>
    <property type="match status" value="1"/>
</dbReference>
<dbReference type="eggNOG" id="arCOG02782">
    <property type="taxonomic scope" value="Archaea"/>
</dbReference>
<keyword evidence="1" id="KW-0175">Coiled coil</keyword>
<dbReference type="InterPro" id="IPR011335">
    <property type="entry name" value="Restrct_endonuc-II-like"/>
</dbReference>
<sequence length="305" mass="35895">MGNYFETKKIKNEILHLIPNKENIHKDIKKLQIQLNETDEEIRILSKEIADIVVAISLIQTQKNKGFELFDNNWVPIEDLQKLREIKIGLAKNFENISPFDFEYFVAMLLREMGYTTEVTKKTGDYGIDIIAKKGKQIVAVQCKRHNEKNLIGNVLIQQLLGSMHFINASHCIFITTSHFTKNAITQSQNSPIELWDKDTFHNLVRKYLLNCNIDQIFDAIQKDKQRQKEQIEHEKNAIIEKKAEKKLLLEKRKQEKTAKREIKKLNDDAKKICPRCGGKKWKSRKYCSKCKQEIKSERRYDNCW</sequence>
<dbReference type="PANTHER" id="PTHR30015">
    <property type="entry name" value="MRR RESTRICTION SYSTEM PROTEIN"/>
    <property type="match status" value="1"/>
</dbReference>
<dbReference type="GO" id="GO:0009307">
    <property type="term" value="P:DNA restriction-modification system"/>
    <property type="evidence" value="ECO:0007669"/>
    <property type="project" value="InterPro"/>
</dbReference>
<evidence type="ECO:0000256" key="1">
    <source>
        <dbReference type="SAM" id="Coils"/>
    </source>
</evidence>
<dbReference type="EMBL" id="CP000780">
    <property type="protein sequence ID" value="ABS54677.1"/>
    <property type="molecule type" value="Genomic_DNA"/>
</dbReference>
<dbReference type="InterPro" id="IPR052906">
    <property type="entry name" value="Type_IV_Methyl-Rstrct_Enzyme"/>
</dbReference>
<reference evidence="4" key="1">
    <citation type="journal article" date="2015" name="Microbiology">
        <title>Genome of Methanoregula boonei 6A8 reveals adaptations to oligotrophic peatland environments.</title>
        <authorList>
            <person name="Braeuer S."/>
            <person name="Cadillo-Quiroz H."/>
            <person name="Kyrpides N."/>
            <person name="Woyke T."/>
            <person name="Goodwin L."/>
            <person name="Detter C."/>
            <person name="Podell S."/>
            <person name="Yavitt J.B."/>
            <person name="Zinder S.H."/>
        </authorList>
    </citation>
    <scope>NUCLEOTIDE SEQUENCE [LARGE SCALE GENOMIC DNA]</scope>
    <source>
        <strain evidence="4">DSM 21154 / JCM 14090 / 6A8</strain>
    </source>
</reference>
<accession>A7I4L6</accession>
<dbReference type="GO" id="GO:0015666">
    <property type="term" value="F:restriction endodeoxyribonuclease activity"/>
    <property type="evidence" value="ECO:0007669"/>
    <property type="project" value="TreeGrafter"/>
</dbReference>
<dbReference type="KEGG" id="mbn:Mboo_0154"/>
<dbReference type="REBASE" id="15906">
    <property type="entry name" value="Mbo6A8MrrP"/>
</dbReference>
<dbReference type="InterPro" id="IPR007560">
    <property type="entry name" value="Restrct_endonuc_IV_Mrr"/>
</dbReference>
<dbReference type="InterPro" id="IPR011856">
    <property type="entry name" value="tRNA_endonuc-like_dom_sf"/>
</dbReference>
<evidence type="ECO:0000313" key="3">
    <source>
        <dbReference type="EMBL" id="ABS54677.1"/>
    </source>
</evidence>
<gene>
    <name evidence="3" type="ordered locus">Mboo_0154</name>
</gene>
<feature type="coiled-coil region" evidence="1">
    <location>
        <begin position="21"/>
        <end position="48"/>
    </location>
</feature>
<dbReference type="Gene3D" id="3.40.1350.10">
    <property type="match status" value="1"/>
</dbReference>
<feature type="coiled-coil region" evidence="1">
    <location>
        <begin position="218"/>
        <end position="269"/>
    </location>
</feature>
<feature type="domain" description="Restriction endonuclease type IV Mrr" evidence="2">
    <location>
        <begin position="95"/>
        <end position="204"/>
    </location>
</feature>
<evidence type="ECO:0000259" key="2">
    <source>
        <dbReference type="Pfam" id="PF04471"/>
    </source>
</evidence>
<dbReference type="Proteomes" id="UP000002408">
    <property type="component" value="Chromosome"/>
</dbReference>
<keyword evidence="3" id="KW-0255">Endonuclease</keyword>
<organism evidence="3 4">
    <name type="scientific">Methanoregula boonei (strain DSM 21154 / JCM 14090 / 6A8)</name>
    <dbReference type="NCBI Taxonomy" id="456442"/>
    <lineage>
        <taxon>Archaea</taxon>
        <taxon>Methanobacteriati</taxon>
        <taxon>Methanobacteriota</taxon>
        <taxon>Stenosarchaea group</taxon>
        <taxon>Methanomicrobia</taxon>
        <taxon>Methanomicrobiales</taxon>
        <taxon>Methanoregulaceae</taxon>
        <taxon>Methanoregula</taxon>
    </lineage>
</organism>
<keyword evidence="3" id="KW-0540">Nuclease</keyword>
<evidence type="ECO:0000313" key="4">
    <source>
        <dbReference type="Proteomes" id="UP000002408"/>
    </source>
</evidence>
<dbReference type="HOGENOM" id="CLU_910923_0_0_2"/>
<proteinExistence type="predicted"/>
<dbReference type="PANTHER" id="PTHR30015:SF7">
    <property type="entry name" value="TYPE IV METHYL-DIRECTED RESTRICTION ENZYME ECOKMRR"/>
    <property type="match status" value="1"/>
</dbReference>
<dbReference type="GO" id="GO:0003677">
    <property type="term" value="F:DNA binding"/>
    <property type="evidence" value="ECO:0007669"/>
    <property type="project" value="InterPro"/>
</dbReference>
<protein>
    <submittedName>
        <fullName evidence="3">Restriction endonuclease</fullName>
    </submittedName>
</protein>
<keyword evidence="4" id="KW-1185">Reference proteome</keyword>
<name>A7I4L6_METB6</name>
<keyword evidence="3" id="KW-0378">Hydrolase</keyword>
<dbReference type="AlphaFoldDB" id="A7I4L6"/>